<proteinExistence type="predicted"/>
<dbReference type="EMBL" id="HF935218">
    <property type="protein sequence ID" value="CCX04830.1"/>
    <property type="molecule type" value="Genomic_DNA"/>
</dbReference>
<name>U4L444_PYROM</name>
<dbReference type="AlphaFoldDB" id="U4L444"/>
<reference evidence="1 2" key="1">
    <citation type="journal article" date="2013" name="PLoS Genet.">
        <title>The genome and development-dependent transcriptomes of Pyronema confluens: a window into fungal evolution.</title>
        <authorList>
            <person name="Traeger S."/>
            <person name="Altegoer F."/>
            <person name="Freitag M."/>
            <person name="Gabaldon T."/>
            <person name="Kempken F."/>
            <person name="Kumar A."/>
            <person name="Marcet-Houben M."/>
            <person name="Poggeler S."/>
            <person name="Stajich J.E."/>
            <person name="Nowrousian M."/>
        </authorList>
    </citation>
    <scope>NUCLEOTIDE SEQUENCE [LARGE SCALE GENOMIC DNA]</scope>
    <source>
        <strain evidence="2">CBS 100304</strain>
        <tissue evidence="1">Vegetative mycelium</tissue>
    </source>
</reference>
<protein>
    <submittedName>
        <fullName evidence="1">Uncharacterized protein</fullName>
    </submittedName>
</protein>
<dbReference type="Proteomes" id="UP000018144">
    <property type="component" value="Unassembled WGS sequence"/>
</dbReference>
<gene>
    <name evidence="1" type="ORF">PCON_03812</name>
</gene>
<evidence type="ECO:0000313" key="2">
    <source>
        <dbReference type="Proteomes" id="UP000018144"/>
    </source>
</evidence>
<sequence>MFRPSPGYAVAQHALQLLSCALPHSQLGGKDTSCHLDFRHGTSHHTNNSCFLNLRLKMYNFNITC</sequence>
<accession>U4L444</accession>
<organism evidence="1 2">
    <name type="scientific">Pyronema omphalodes (strain CBS 100304)</name>
    <name type="common">Pyronema confluens</name>
    <dbReference type="NCBI Taxonomy" id="1076935"/>
    <lineage>
        <taxon>Eukaryota</taxon>
        <taxon>Fungi</taxon>
        <taxon>Dikarya</taxon>
        <taxon>Ascomycota</taxon>
        <taxon>Pezizomycotina</taxon>
        <taxon>Pezizomycetes</taxon>
        <taxon>Pezizales</taxon>
        <taxon>Pyronemataceae</taxon>
        <taxon>Pyronema</taxon>
    </lineage>
</organism>
<keyword evidence="2" id="KW-1185">Reference proteome</keyword>
<evidence type="ECO:0000313" key="1">
    <source>
        <dbReference type="EMBL" id="CCX04830.1"/>
    </source>
</evidence>